<organism evidence="3">
    <name type="scientific">Corethron hystrix</name>
    <dbReference type="NCBI Taxonomy" id="216773"/>
    <lineage>
        <taxon>Eukaryota</taxon>
        <taxon>Sar</taxon>
        <taxon>Stramenopiles</taxon>
        <taxon>Ochrophyta</taxon>
        <taxon>Bacillariophyta</taxon>
        <taxon>Coscinodiscophyceae</taxon>
        <taxon>Corethrophycidae</taxon>
        <taxon>Corethrales</taxon>
        <taxon>Corethraceae</taxon>
        <taxon>Corethron</taxon>
    </lineage>
</organism>
<feature type="transmembrane region" description="Helical" evidence="1">
    <location>
        <begin position="215"/>
        <end position="231"/>
    </location>
</feature>
<feature type="transmembrane region" description="Helical" evidence="1">
    <location>
        <begin position="237"/>
        <end position="258"/>
    </location>
</feature>
<gene>
    <name evidence="3" type="ORF">CHYS00102_LOCUS3681</name>
</gene>
<keyword evidence="1" id="KW-1133">Transmembrane helix</keyword>
<feature type="transmembrane region" description="Helical" evidence="1">
    <location>
        <begin position="165"/>
        <end position="183"/>
    </location>
</feature>
<evidence type="ECO:0000313" key="3">
    <source>
        <dbReference type="EMBL" id="CAD8876503.1"/>
    </source>
</evidence>
<keyword evidence="1" id="KW-0472">Membrane</keyword>
<feature type="transmembrane region" description="Helical" evidence="1">
    <location>
        <begin position="74"/>
        <end position="95"/>
    </location>
</feature>
<dbReference type="GO" id="GO:0015171">
    <property type="term" value="F:amino acid transmembrane transporter activity"/>
    <property type="evidence" value="ECO:0007669"/>
    <property type="project" value="TreeGrafter"/>
</dbReference>
<dbReference type="EMBL" id="HBFR01005258">
    <property type="protein sequence ID" value="CAD8876503.1"/>
    <property type="molecule type" value="Transcribed_RNA"/>
</dbReference>
<evidence type="ECO:0000259" key="2">
    <source>
        <dbReference type="Pfam" id="PF13906"/>
    </source>
</evidence>
<accession>A0A7S1FLW3</accession>
<dbReference type="PANTHER" id="PTHR43243">
    <property type="entry name" value="INNER MEMBRANE TRANSPORTER YGJI-RELATED"/>
    <property type="match status" value="1"/>
</dbReference>
<reference evidence="3" key="1">
    <citation type="submission" date="2021-01" db="EMBL/GenBank/DDBJ databases">
        <authorList>
            <person name="Corre E."/>
            <person name="Pelletier E."/>
            <person name="Niang G."/>
            <person name="Scheremetjew M."/>
            <person name="Finn R."/>
            <person name="Kale V."/>
            <person name="Holt S."/>
            <person name="Cochrane G."/>
            <person name="Meng A."/>
            <person name="Brown T."/>
            <person name="Cohen L."/>
        </authorList>
    </citation>
    <scope>NUCLEOTIDE SEQUENCE</scope>
    <source>
        <strain evidence="3">308</strain>
    </source>
</reference>
<evidence type="ECO:0000256" key="1">
    <source>
        <dbReference type="SAM" id="Phobius"/>
    </source>
</evidence>
<feature type="domain" description="Cationic amino acid transporter C-terminal" evidence="2">
    <location>
        <begin position="211"/>
        <end position="261"/>
    </location>
</feature>
<sequence length="323" mass="35600">MVPYTHVSDTSGFPDALSEVGLGWAGNVAAAGEVATLPIVILIGLMAQPWLMAALAEDGLVPQFFGKVDRNGNLICGIVAVGSAMVIIASVVPFAHLNDTISAGVLVCFSMTSTSLVLLRLRSPSEEETSMFRGICLRNLVGYFNFFSFATAVGTVHAVGFWGNFITVLLGIVAVALCTIIHFDCPERQFFGEEDSCDAASSNYGDNEEYFRTPLVPWIPCLSIFLNHYLISQLDLMAILMLLLYLGVAVSFYMCYGLQRSVLRRQKQWLPADQNGLFHDREEHEVEDDKEDKSGILMCDLVPKKMTPITEDEGYKEPYRSIN</sequence>
<feature type="transmembrane region" description="Helical" evidence="1">
    <location>
        <begin position="140"/>
        <end position="159"/>
    </location>
</feature>
<protein>
    <recommendedName>
        <fullName evidence="2">Cationic amino acid transporter C-terminal domain-containing protein</fullName>
    </recommendedName>
</protein>
<dbReference type="Gene3D" id="1.20.1740.10">
    <property type="entry name" value="Amino acid/polyamine transporter I"/>
    <property type="match status" value="1"/>
</dbReference>
<keyword evidence="1" id="KW-0812">Transmembrane</keyword>
<dbReference type="AlphaFoldDB" id="A0A7S1FLW3"/>
<feature type="transmembrane region" description="Helical" evidence="1">
    <location>
        <begin position="101"/>
        <end position="119"/>
    </location>
</feature>
<dbReference type="PANTHER" id="PTHR43243:SF82">
    <property type="entry name" value="CATIONIC AMINO ACID TRANSPORTER C-TERMINAL DOMAIN-CONTAINING PROTEIN"/>
    <property type="match status" value="1"/>
</dbReference>
<dbReference type="Pfam" id="PF13906">
    <property type="entry name" value="AA_permease_C"/>
    <property type="match status" value="1"/>
</dbReference>
<dbReference type="InterPro" id="IPR029485">
    <property type="entry name" value="CAT_C"/>
</dbReference>
<name>A0A7S1FLW3_9STRA</name>
<proteinExistence type="predicted"/>